<evidence type="ECO:0000313" key="3">
    <source>
        <dbReference type="Proteomes" id="UP000749646"/>
    </source>
</evidence>
<organism evidence="2 3">
    <name type="scientific">Modicella reniformis</name>
    <dbReference type="NCBI Taxonomy" id="1440133"/>
    <lineage>
        <taxon>Eukaryota</taxon>
        <taxon>Fungi</taxon>
        <taxon>Fungi incertae sedis</taxon>
        <taxon>Mucoromycota</taxon>
        <taxon>Mortierellomycotina</taxon>
        <taxon>Mortierellomycetes</taxon>
        <taxon>Mortierellales</taxon>
        <taxon>Mortierellaceae</taxon>
        <taxon>Modicella</taxon>
    </lineage>
</organism>
<dbReference type="AlphaFoldDB" id="A0A9P6IKX7"/>
<evidence type="ECO:0000313" key="2">
    <source>
        <dbReference type="EMBL" id="KAF9936116.1"/>
    </source>
</evidence>
<reference evidence="2" key="1">
    <citation type="journal article" date="2020" name="Fungal Divers.">
        <title>Resolving the Mortierellaceae phylogeny through synthesis of multi-gene phylogenetics and phylogenomics.</title>
        <authorList>
            <person name="Vandepol N."/>
            <person name="Liber J."/>
            <person name="Desiro A."/>
            <person name="Na H."/>
            <person name="Kennedy M."/>
            <person name="Barry K."/>
            <person name="Grigoriev I.V."/>
            <person name="Miller A.N."/>
            <person name="O'Donnell K."/>
            <person name="Stajich J.E."/>
            <person name="Bonito G."/>
        </authorList>
    </citation>
    <scope>NUCLEOTIDE SEQUENCE</scope>
    <source>
        <strain evidence="2">MES-2147</strain>
    </source>
</reference>
<comment type="caution">
    <text evidence="2">The sequence shown here is derived from an EMBL/GenBank/DDBJ whole genome shotgun (WGS) entry which is preliminary data.</text>
</comment>
<feature type="region of interest" description="Disordered" evidence="1">
    <location>
        <begin position="295"/>
        <end position="320"/>
    </location>
</feature>
<protein>
    <submittedName>
        <fullName evidence="2">Uncharacterized protein</fullName>
    </submittedName>
</protein>
<feature type="region of interest" description="Disordered" evidence="1">
    <location>
        <begin position="1"/>
        <end position="23"/>
    </location>
</feature>
<name>A0A9P6IKX7_9FUNG</name>
<proteinExistence type="predicted"/>
<dbReference type="Proteomes" id="UP000749646">
    <property type="component" value="Unassembled WGS sequence"/>
</dbReference>
<feature type="region of interest" description="Disordered" evidence="1">
    <location>
        <begin position="133"/>
        <end position="153"/>
    </location>
</feature>
<sequence>MLSSTLTDSPASPCSTNLLTSHTDSTTGNDDNFIVYEVSVTKTPKIKKKWSQTFQIHKPLRSTATTTALPSPSPSPIPMSPRAGSIICTPKNVLSMLSTLSVDKLLDLLAMIISKAPAHLGFVHITKRLGHITPVPQENKPPPPQQPATEANVASSSLSSMDMILEAVSTWIRLSAVVKSQFSLLTKELSDSLWQWSLTRQHALLSGADLLESRKNAIEKLSHAMTLLSLRSASIAATAPYAVLSHSMCDSHMTSVQTDNGAITTIAAAATFEDLLLAYEYSQCQRKQTFGSAAAVTSSSNSRGPTANLSGCSSPSVDGMPSLSLPPWRKKTTTATSQAAGSFKASRQAKVLSRPTLRDRKRLSQHFYALSKILEEKSALNSGTHSSSDMPLAVSAVLWLPDETSSVNRKVPAVCPLDYNEDKASSTHMSASSALSPRLEISSVPMPETAGSISKHDPHCSFKAHRCIEQKIQPFGSDVDTIALDQDLQKVENNDGDAVVPAVGGEAPLLATDTNNLSDDGLLALEPVTVASTSLAVDATLEPLSQGSAPVGKDQKRRPPLFRLEVSLTSKSSLMNNKSTMTTALPQNITA</sequence>
<evidence type="ECO:0000256" key="1">
    <source>
        <dbReference type="SAM" id="MobiDB-lite"/>
    </source>
</evidence>
<feature type="compositionally biased region" description="Polar residues" evidence="1">
    <location>
        <begin position="295"/>
        <end position="316"/>
    </location>
</feature>
<dbReference type="OrthoDB" id="10678516at2759"/>
<gene>
    <name evidence="2" type="ORF">BGZ65_002726</name>
</gene>
<dbReference type="EMBL" id="JAAAHW010009806">
    <property type="protein sequence ID" value="KAF9936116.1"/>
    <property type="molecule type" value="Genomic_DNA"/>
</dbReference>
<feature type="non-terminal residue" evidence="2">
    <location>
        <position position="1"/>
    </location>
</feature>
<keyword evidence="3" id="KW-1185">Reference proteome</keyword>
<accession>A0A9P6IKX7</accession>